<organism evidence="7 8">
    <name type="scientific">Saponaria officinalis</name>
    <name type="common">Common soapwort</name>
    <name type="synonym">Lychnis saponaria</name>
    <dbReference type="NCBI Taxonomy" id="3572"/>
    <lineage>
        <taxon>Eukaryota</taxon>
        <taxon>Viridiplantae</taxon>
        <taxon>Streptophyta</taxon>
        <taxon>Embryophyta</taxon>
        <taxon>Tracheophyta</taxon>
        <taxon>Spermatophyta</taxon>
        <taxon>Magnoliopsida</taxon>
        <taxon>eudicotyledons</taxon>
        <taxon>Gunneridae</taxon>
        <taxon>Pentapetalae</taxon>
        <taxon>Caryophyllales</taxon>
        <taxon>Caryophyllaceae</taxon>
        <taxon>Caryophylleae</taxon>
        <taxon>Saponaria</taxon>
    </lineage>
</organism>
<dbReference type="SUPFAM" id="SSF101936">
    <property type="entry name" value="DNA-binding pseudobarrel domain"/>
    <property type="match status" value="1"/>
</dbReference>
<dbReference type="InterPro" id="IPR015300">
    <property type="entry name" value="DNA-bd_pseudobarrel_sf"/>
</dbReference>
<feature type="domain" description="TF-B3" evidence="6">
    <location>
        <begin position="1"/>
        <end position="69"/>
    </location>
</feature>
<evidence type="ECO:0000313" key="7">
    <source>
        <dbReference type="EMBL" id="KAK9733783.1"/>
    </source>
</evidence>
<keyword evidence="4" id="KW-0804">Transcription</keyword>
<evidence type="ECO:0000256" key="1">
    <source>
        <dbReference type="ARBA" id="ARBA00004123"/>
    </source>
</evidence>
<dbReference type="GO" id="GO:0003677">
    <property type="term" value="F:DNA binding"/>
    <property type="evidence" value="ECO:0007669"/>
    <property type="project" value="UniProtKB-KW"/>
</dbReference>
<dbReference type="Pfam" id="PF02362">
    <property type="entry name" value="B3"/>
    <property type="match status" value="1"/>
</dbReference>
<reference evidence="7" key="1">
    <citation type="submission" date="2024-03" db="EMBL/GenBank/DDBJ databases">
        <title>WGS assembly of Saponaria officinalis var. Norfolk2.</title>
        <authorList>
            <person name="Jenkins J."/>
            <person name="Shu S."/>
            <person name="Grimwood J."/>
            <person name="Barry K."/>
            <person name="Goodstein D."/>
            <person name="Schmutz J."/>
            <person name="Leebens-Mack J."/>
            <person name="Osbourn A."/>
        </authorList>
    </citation>
    <scope>NUCLEOTIDE SEQUENCE [LARGE SCALE GENOMIC DNA]</scope>
    <source>
        <strain evidence="7">JIC</strain>
    </source>
</reference>
<comment type="caution">
    <text evidence="7">The sequence shown here is derived from an EMBL/GenBank/DDBJ whole genome shotgun (WGS) entry which is preliminary data.</text>
</comment>
<dbReference type="AlphaFoldDB" id="A0AAW1LJR7"/>
<evidence type="ECO:0000256" key="5">
    <source>
        <dbReference type="ARBA" id="ARBA00023242"/>
    </source>
</evidence>
<proteinExistence type="predicted"/>
<sequence length="133" mass="14732">MLGKVSKKVSLIGPSVSSWDVEVSMTGNLAVVGEGWKDFAKTNNLEENYILMFKYKQSASLEVLIFDQKNLCEKEYNYFVKKCLPKPNGKIDRKRNAAEAASTEMMEVNDDGGGGSDCVLSKKIEGWFCSSGE</sequence>
<dbReference type="Proteomes" id="UP001443914">
    <property type="component" value="Unassembled WGS sequence"/>
</dbReference>
<evidence type="ECO:0000256" key="3">
    <source>
        <dbReference type="ARBA" id="ARBA00023125"/>
    </source>
</evidence>
<dbReference type="InterPro" id="IPR003340">
    <property type="entry name" value="B3_DNA-bd"/>
</dbReference>
<dbReference type="CDD" id="cd10017">
    <property type="entry name" value="B3_DNA"/>
    <property type="match status" value="1"/>
</dbReference>
<comment type="subcellular location">
    <subcellularLocation>
        <location evidence="1">Nucleus</location>
    </subcellularLocation>
</comment>
<dbReference type="InterPro" id="IPR050655">
    <property type="entry name" value="Plant_B3_domain"/>
</dbReference>
<dbReference type="PANTHER" id="PTHR31920:SF135">
    <property type="entry name" value="B3 DOMAIN-CONTAINING PROTEIN OS03G0621600-RELATED"/>
    <property type="match status" value="1"/>
</dbReference>
<keyword evidence="2" id="KW-0805">Transcription regulation</keyword>
<dbReference type="Gene3D" id="2.40.330.10">
    <property type="entry name" value="DNA-binding pseudobarrel domain"/>
    <property type="match status" value="1"/>
</dbReference>
<evidence type="ECO:0000259" key="6">
    <source>
        <dbReference type="PROSITE" id="PS50863"/>
    </source>
</evidence>
<dbReference type="GO" id="GO:0005634">
    <property type="term" value="C:nucleus"/>
    <property type="evidence" value="ECO:0007669"/>
    <property type="project" value="UniProtKB-SubCell"/>
</dbReference>
<evidence type="ECO:0000256" key="2">
    <source>
        <dbReference type="ARBA" id="ARBA00023015"/>
    </source>
</evidence>
<dbReference type="EMBL" id="JBDFQZ010000004">
    <property type="protein sequence ID" value="KAK9733783.1"/>
    <property type="molecule type" value="Genomic_DNA"/>
</dbReference>
<evidence type="ECO:0000313" key="8">
    <source>
        <dbReference type="Proteomes" id="UP001443914"/>
    </source>
</evidence>
<protein>
    <recommendedName>
        <fullName evidence="6">TF-B3 domain-containing protein</fullName>
    </recommendedName>
</protein>
<dbReference type="PROSITE" id="PS50863">
    <property type="entry name" value="B3"/>
    <property type="match status" value="1"/>
</dbReference>
<dbReference type="PANTHER" id="PTHR31920">
    <property type="entry name" value="B3 DOMAIN-CONTAINING"/>
    <property type="match status" value="1"/>
</dbReference>
<evidence type="ECO:0000256" key="4">
    <source>
        <dbReference type="ARBA" id="ARBA00023163"/>
    </source>
</evidence>
<keyword evidence="3" id="KW-0238">DNA-binding</keyword>
<keyword evidence="8" id="KW-1185">Reference proteome</keyword>
<name>A0AAW1LJR7_SAPOF</name>
<gene>
    <name evidence="7" type="ORF">RND81_04G092200</name>
</gene>
<accession>A0AAW1LJR7</accession>
<keyword evidence="5" id="KW-0539">Nucleus</keyword>